<dbReference type="Gene3D" id="3.40.50.300">
    <property type="entry name" value="P-loop containing nucleotide triphosphate hydrolases"/>
    <property type="match status" value="1"/>
</dbReference>
<protein>
    <recommendedName>
        <fullName evidence="1">AAA+ ATPase domain-containing protein</fullName>
    </recommendedName>
</protein>
<dbReference type="InterPro" id="IPR025420">
    <property type="entry name" value="DUF4143"/>
</dbReference>
<proteinExistence type="predicted"/>
<dbReference type="EMBL" id="MT631437">
    <property type="protein sequence ID" value="QNO50500.1"/>
    <property type="molecule type" value="Genomic_DNA"/>
</dbReference>
<dbReference type="PANTHER" id="PTHR33295:SF8">
    <property type="entry name" value="AAA+ ATPASE DOMAIN-CONTAINING PROTEIN"/>
    <property type="match status" value="1"/>
</dbReference>
<dbReference type="InterPro" id="IPR003593">
    <property type="entry name" value="AAA+_ATPase"/>
</dbReference>
<feature type="domain" description="AAA+ ATPase" evidence="1">
    <location>
        <begin position="40"/>
        <end position="173"/>
    </location>
</feature>
<reference evidence="2" key="1">
    <citation type="submission" date="2020-06" db="EMBL/GenBank/DDBJ databases">
        <title>Unique genomic features of the anaerobic methanotrophic archaea.</title>
        <authorList>
            <person name="Chadwick G.L."/>
            <person name="Skennerton C.T."/>
            <person name="Laso-Perez R."/>
            <person name="Leu A.O."/>
            <person name="Speth D.R."/>
            <person name="Yu H."/>
            <person name="Morgan-Lang C."/>
            <person name="Hatzenpichler R."/>
            <person name="Goudeau D."/>
            <person name="Malmstrom R."/>
            <person name="Brazelton W.J."/>
            <person name="Woyke T."/>
            <person name="Hallam S.J."/>
            <person name="Tyson G.W."/>
            <person name="Wegener G."/>
            <person name="Boetius A."/>
            <person name="Orphan V."/>
        </authorList>
    </citation>
    <scope>NUCLEOTIDE SEQUENCE</scope>
</reference>
<dbReference type="PANTHER" id="PTHR33295">
    <property type="entry name" value="ATPASE"/>
    <property type="match status" value="1"/>
</dbReference>
<sequence>MDENARIALERQNPWWFGKEFDSGINRLQFVPRLRKYMGAGEILLLVGARRTGKSTLVYQIIKDLLNNGTPPEAILFVNLDEPLFQSRSKDPAHLTELIERHLVQHNRQNHFYIFLDEIQSQHYWAQAVKTLHDVRKNIKIVLTGSTSTLLQSEISTKLSGRYFHITVYPLSFAEYLNFNHVRKPTTIEMIRHFDDYLGYGAFPRVVLEDDSDLKQEILKNYFQTIYLKDIIYPNNIRNNKDVFDLLYFAISNIGKMFSYSNIGKTLGIAPETVKEYIWYAESSYLLYTLTKYDVSVKKQLANPKKLYCLDTGLVNSISFRFSENRGRLLENLVYITLRRENKEIYYHKGNYECDFLIRDGLKVTEALQVTVSLQDDATRKREIRGLLEAMKVHNLDEGVIISEKESDVLAIGDQTIRIKPVYEWLMHKCGTDAELNGYGRIHQL</sequence>
<dbReference type="AlphaFoldDB" id="A0A7G9YR66"/>
<dbReference type="InterPro" id="IPR041682">
    <property type="entry name" value="AAA_14"/>
</dbReference>
<name>A0A7G9YR66_9EURY</name>
<dbReference type="InterPro" id="IPR027417">
    <property type="entry name" value="P-loop_NTPase"/>
</dbReference>
<dbReference type="SMART" id="SM00382">
    <property type="entry name" value="AAA"/>
    <property type="match status" value="1"/>
</dbReference>
<accession>A0A7G9YR66</accession>
<evidence type="ECO:0000313" key="2">
    <source>
        <dbReference type="EMBL" id="QNO50500.1"/>
    </source>
</evidence>
<dbReference type="SUPFAM" id="SSF52540">
    <property type="entry name" value="P-loop containing nucleoside triphosphate hydrolases"/>
    <property type="match status" value="1"/>
</dbReference>
<gene>
    <name evidence="2" type="ORF">EGLMOMJH_00039</name>
</gene>
<dbReference type="Pfam" id="PF13635">
    <property type="entry name" value="DUF4143"/>
    <property type="match status" value="1"/>
</dbReference>
<evidence type="ECO:0000259" key="1">
    <source>
        <dbReference type="SMART" id="SM00382"/>
    </source>
</evidence>
<dbReference type="Pfam" id="PF13173">
    <property type="entry name" value="AAA_14"/>
    <property type="match status" value="1"/>
</dbReference>
<organism evidence="2">
    <name type="scientific">Candidatus Methanogaster sp. ANME-2c ERB4</name>
    <dbReference type="NCBI Taxonomy" id="2759911"/>
    <lineage>
        <taxon>Archaea</taxon>
        <taxon>Methanobacteriati</taxon>
        <taxon>Methanobacteriota</taxon>
        <taxon>Stenosarchaea group</taxon>
        <taxon>Methanomicrobia</taxon>
        <taxon>Methanosarcinales</taxon>
        <taxon>ANME-2 cluster</taxon>
        <taxon>Candidatus Methanogasteraceae</taxon>
        <taxon>Candidatus Methanogaster</taxon>
    </lineage>
</organism>